<dbReference type="RefSeq" id="XP_001022201.1">
    <property type="nucleotide sequence ID" value="XM_001022201.1"/>
</dbReference>
<dbReference type="OrthoDB" id="5043642at2759"/>
<dbReference type="SUPFAM" id="SSF55729">
    <property type="entry name" value="Acyl-CoA N-acyltransferases (Nat)"/>
    <property type="match status" value="1"/>
</dbReference>
<evidence type="ECO:0000313" key="6">
    <source>
        <dbReference type="Proteomes" id="UP000009168"/>
    </source>
</evidence>
<dbReference type="GeneID" id="7838168"/>
<dbReference type="AlphaFoldDB" id="I7MGR9"/>
<dbReference type="Proteomes" id="UP000009168">
    <property type="component" value="Unassembled WGS sequence"/>
</dbReference>
<dbReference type="eggNOG" id="KOG4135">
    <property type="taxonomic scope" value="Eukaryota"/>
</dbReference>
<keyword evidence="2" id="KW-0808">Transferase</keyword>
<dbReference type="SMR" id="I7MGR9"/>
<evidence type="ECO:0000256" key="1">
    <source>
        <dbReference type="ARBA" id="ARBA00009342"/>
    </source>
</evidence>
<reference evidence="6" key="1">
    <citation type="journal article" date="2006" name="PLoS Biol.">
        <title>Macronuclear genome sequence of the ciliate Tetrahymena thermophila, a model eukaryote.</title>
        <authorList>
            <person name="Eisen J.A."/>
            <person name="Coyne R.S."/>
            <person name="Wu M."/>
            <person name="Wu D."/>
            <person name="Thiagarajan M."/>
            <person name="Wortman J.R."/>
            <person name="Badger J.H."/>
            <person name="Ren Q."/>
            <person name="Amedeo P."/>
            <person name="Jones K.M."/>
            <person name="Tallon L.J."/>
            <person name="Delcher A.L."/>
            <person name="Salzberg S.L."/>
            <person name="Silva J.C."/>
            <person name="Haas B.J."/>
            <person name="Majoros W.H."/>
            <person name="Farzad M."/>
            <person name="Carlton J.M."/>
            <person name="Smith R.K. Jr."/>
            <person name="Garg J."/>
            <person name="Pearlman R.E."/>
            <person name="Karrer K.M."/>
            <person name="Sun L."/>
            <person name="Manning G."/>
            <person name="Elde N.C."/>
            <person name="Turkewitz A.P."/>
            <person name="Asai D.J."/>
            <person name="Wilkes D.E."/>
            <person name="Wang Y."/>
            <person name="Cai H."/>
            <person name="Collins K."/>
            <person name="Stewart B.A."/>
            <person name="Lee S.R."/>
            <person name="Wilamowska K."/>
            <person name="Weinberg Z."/>
            <person name="Ruzzo W.L."/>
            <person name="Wloga D."/>
            <person name="Gaertig J."/>
            <person name="Frankel J."/>
            <person name="Tsao C.-C."/>
            <person name="Gorovsky M.A."/>
            <person name="Keeling P.J."/>
            <person name="Waller R.F."/>
            <person name="Patron N.J."/>
            <person name="Cherry J.M."/>
            <person name="Stover N.A."/>
            <person name="Krieger C.J."/>
            <person name="del Toro C."/>
            <person name="Ryder H.F."/>
            <person name="Williamson S.C."/>
            <person name="Barbeau R.A."/>
            <person name="Hamilton E.P."/>
            <person name="Orias E."/>
        </authorList>
    </citation>
    <scope>NUCLEOTIDE SEQUENCE [LARGE SCALE GENOMIC DNA]</scope>
    <source>
        <strain evidence="6">SB210</strain>
    </source>
</reference>
<sequence length="210" mass="25289">MAESVKQKPFYYLRTEKLGLFPYLQEFIPIYHNWMQDEEILFLTGSEPLTLEEEKENQLSWLKDNEKYTFIIFEKDATIDLQQPNFPEYTKNYKMAGDINLFFHPYIEENEAEIDVMIGEKSARKKGLAQTAVQIMMDFGNAFFKKNRFIAKIKKENQKSISLFEKLGFKMFIEIESFQEVHYEFVYTQDLSEQQFRQKYLDFHQLQLQL</sequence>
<dbReference type="InterPro" id="IPR000182">
    <property type="entry name" value="GNAT_dom"/>
</dbReference>
<feature type="domain" description="N-acetyltransferase" evidence="4">
    <location>
        <begin position="28"/>
        <end position="170"/>
    </location>
</feature>
<evidence type="ECO:0000259" key="4">
    <source>
        <dbReference type="Pfam" id="PF13302"/>
    </source>
</evidence>
<name>I7MGR9_TETTS</name>
<dbReference type="STRING" id="312017.I7MGR9"/>
<dbReference type="InParanoid" id="I7MGR9"/>
<organism evidence="5 6">
    <name type="scientific">Tetrahymena thermophila (strain SB210)</name>
    <dbReference type="NCBI Taxonomy" id="312017"/>
    <lineage>
        <taxon>Eukaryota</taxon>
        <taxon>Sar</taxon>
        <taxon>Alveolata</taxon>
        <taxon>Ciliophora</taxon>
        <taxon>Intramacronucleata</taxon>
        <taxon>Oligohymenophorea</taxon>
        <taxon>Hymenostomatida</taxon>
        <taxon>Tetrahymenina</taxon>
        <taxon>Tetrahymenidae</taxon>
        <taxon>Tetrahymena</taxon>
    </lineage>
</organism>
<dbReference type="PANTHER" id="PTHR13256:SF16">
    <property type="entry name" value="ALPHA_BETA-TUBULIN-N-ACETYLTRANSFERASE 9"/>
    <property type="match status" value="1"/>
</dbReference>
<proteinExistence type="inferred from homology"/>
<evidence type="ECO:0000256" key="2">
    <source>
        <dbReference type="ARBA" id="ARBA00022679"/>
    </source>
</evidence>
<dbReference type="Gene3D" id="3.40.630.30">
    <property type="match status" value="1"/>
</dbReference>
<evidence type="ECO:0000256" key="3">
    <source>
        <dbReference type="ARBA" id="ARBA00023315"/>
    </source>
</evidence>
<dbReference type="EMBL" id="GG662548">
    <property type="protein sequence ID" value="EAS01956.1"/>
    <property type="molecule type" value="Genomic_DNA"/>
</dbReference>
<dbReference type="OMA" id="WHVPRYH"/>
<keyword evidence="6" id="KW-1185">Reference proteome</keyword>
<dbReference type="InterPro" id="IPR016181">
    <property type="entry name" value="Acyl_CoA_acyltransferase"/>
</dbReference>
<dbReference type="GO" id="GO:0008080">
    <property type="term" value="F:N-acetyltransferase activity"/>
    <property type="evidence" value="ECO:0007669"/>
    <property type="project" value="InterPro"/>
</dbReference>
<keyword evidence="3" id="KW-0012">Acyltransferase</keyword>
<evidence type="ECO:0000313" key="5">
    <source>
        <dbReference type="EMBL" id="EAS01956.1"/>
    </source>
</evidence>
<protein>
    <submittedName>
        <fullName evidence="5">GNAT family acetyltransferase</fullName>
    </submittedName>
</protein>
<comment type="similarity">
    <text evidence="1">Belongs to the acetyltransferase family. GNAT subfamily.</text>
</comment>
<dbReference type="HOGENOM" id="CLU_073102_1_0_1"/>
<accession>I7MGR9</accession>
<dbReference type="KEGG" id="tet:TTHERM_00499430"/>
<dbReference type="PANTHER" id="PTHR13256">
    <property type="entry name" value="N-ACETYLTRANSFERASE 9"/>
    <property type="match status" value="1"/>
</dbReference>
<dbReference type="InterPro" id="IPR039135">
    <property type="entry name" value="NAT9-like"/>
</dbReference>
<gene>
    <name evidence="5" type="ORF">TTHERM_00499430</name>
</gene>
<dbReference type="Pfam" id="PF13302">
    <property type="entry name" value="Acetyltransf_3"/>
    <property type="match status" value="1"/>
</dbReference>